<comment type="caution">
    <text evidence="2">The sequence shown here is derived from an EMBL/GenBank/DDBJ whole genome shotgun (WGS) entry which is preliminary data.</text>
</comment>
<reference evidence="2" key="1">
    <citation type="submission" date="2023-03" db="EMBL/GenBank/DDBJ databases">
        <title>Massive genome expansion in bonnet fungi (Mycena s.s.) driven by repeated elements and novel gene families across ecological guilds.</title>
        <authorList>
            <consortium name="Lawrence Berkeley National Laboratory"/>
            <person name="Harder C.B."/>
            <person name="Miyauchi S."/>
            <person name="Viragh M."/>
            <person name="Kuo A."/>
            <person name="Thoen E."/>
            <person name="Andreopoulos B."/>
            <person name="Lu D."/>
            <person name="Skrede I."/>
            <person name="Drula E."/>
            <person name="Henrissat B."/>
            <person name="Morin E."/>
            <person name="Kohler A."/>
            <person name="Barry K."/>
            <person name="LaButti K."/>
            <person name="Morin E."/>
            <person name="Salamov A."/>
            <person name="Lipzen A."/>
            <person name="Mereny Z."/>
            <person name="Hegedus B."/>
            <person name="Baldrian P."/>
            <person name="Stursova M."/>
            <person name="Weitz H."/>
            <person name="Taylor A."/>
            <person name="Grigoriev I.V."/>
            <person name="Nagy L.G."/>
            <person name="Martin F."/>
            <person name="Kauserud H."/>
        </authorList>
    </citation>
    <scope>NUCLEOTIDE SEQUENCE</scope>
    <source>
        <strain evidence="2">CBHHK182m</strain>
    </source>
</reference>
<accession>A0AAD7NUM7</accession>
<organism evidence="2 3">
    <name type="scientific">Mycena metata</name>
    <dbReference type="NCBI Taxonomy" id="1033252"/>
    <lineage>
        <taxon>Eukaryota</taxon>
        <taxon>Fungi</taxon>
        <taxon>Dikarya</taxon>
        <taxon>Basidiomycota</taxon>
        <taxon>Agaricomycotina</taxon>
        <taxon>Agaricomycetes</taxon>
        <taxon>Agaricomycetidae</taxon>
        <taxon>Agaricales</taxon>
        <taxon>Marasmiineae</taxon>
        <taxon>Mycenaceae</taxon>
        <taxon>Mycena</taxon>
    </lineage>
</organism>
<name>A0AAD7NUM7_9AGAR</name>
<gene>
    <name evidence="2" type="ORF">B0H16DRAFT_43435</name>
</gene>
<dbReference type="EMBL" id="JARKIB010000010">
    <property type="protein sequence ID" value="KAJ7775386.1"/>
    <property type="molecule type" value="Genomic_DNA"/>
</dbReference>
<protein>
    <submittedName>
        <fullName evidence="2">Uncharacterized protein</fullName>
    </submittedName>
</protein>
<feature type="region of interest" description="Disordered" evidence="1">
    <location>
        <begin position="76"/>
        <end position="102"/>
    </location>
</feature>
<proteinExistence type="predicted"/>
<dbReference type="Proteomes" id="UP001215598">
    <property type="component" value="Unassembled WGS sequence"/>
</dbReference>
<sequence>MEEAEHLGFPPLQFDTRVIGRYCDASVYAGLRQFHQAKGFDPNSQEVAIHLGQPLFRLSRDVSPPFAHVDDLFDERPDEEEDQEHGEIPSANHDTHEEDEECDFCAHSTAKVHQEPNGGGGNSSSMNQEMHINSHASNERTTGGGLIRRFLAQLQQGLVIETENNVDTDPISPFLI</sequence>
<dbReference type="AlphaFoldDB" id="A0AAD7NUM7"/>
<evidence type="ECO:0000313" key="3">
    <source>
        <dbReference type="Proteomes" id="UP001215598"/>
    </source>
</evidence>
<keyword evidence="3" id="KW-1185">Reference proteome</keyword>
<evidence type="ECO:0000313" key="2">
    <source>
        <dbReference type="EMBL" id="KAJ7775386.1"/>
    </source>
</evidence>
<evidence type="ECO:0000256" key="1">
    <source>
        <dbReference type="SAM" id="MobiDB-lite"/>
    </source>
</evidence>